<dbReference type="InterPro" id="IPR035965">
    <property type="entry name" value="PAS-like_dom_sf"/>
</dbReference>
<sequence length="891" mass="99227">MFDGPQEKVDLDKEALEFFFNSVDEHFVILNKDGAVCRANGAFRRFVAPAAGADSVKLSAYLSEESRDRFQKQLASLEPFETITELKLTMRIGWSIRLVQASISRSASDRYYYSAVDITNEARLEQRRKETDDALIQMELLVGIGRWTISKSKPAFWSPGMFRMFGMEENSKPLKFDEYAQMMSPADLKKLSNAFSKSQFHSITQTVTCTIDCPDGQTRVIEFAGSPCYTEDGSIDGISGVALNKTSNIKALQSSMKTESSAKAFLDHASVGVAIIDLDGKISLVNQSLVDMIGKSDVHLLGGKITQLWAQTPEKLQQSVDAAITGETTEFKHVTIERSAETQWIDWICAPWMEQDGSVCGAICIIKDVTEIVIQKRQTEASLARMEYGLALSSMMVWEIDLLQKTVKIEGDWTPFFKSKPSLSQLTNSLFRLAHPDDQPRVSKAWKHHLSAGAPVHLSYRKENAVGREIWVSVASRQDADETGKPVRMIGSMRDITVSQKTDYMTEDLEERLQQKYRRKASLIGDVGRSVSEQIASMLELSHALQRTSLSREQVNMLKLMDTSAEGVSDAIHNIDKYMSIYSHKFENKSSEFNIKELVESCIANSKCGAVSTTIEAVYCDESDDIYKGNPAKIEESLSLFILELQKTVRNDDHVVVEVEVDNSGEGLCILTFDVKHAYPKIPYSDSVLIQLDNPEEEGLSMAIIHDFTEKLKGTVFYEKAGESVSRILTEFPIMKDFERGSSGGSVPKISSQSELSILVAEDNPLNRRVLELLAVQLQLDVTFVENGEEAIDAVKNQAFDVVIMDTQMPILSGISAIRTIRGWERETSREPLQIIAAIPHMSFAKVREAMSVGANDCIAKPISQEDLITQLNDLTGGGWEVSTKKITATG</sequence>
<feature type="domain" description="PAS" evidence="4">
    <location>
        <begin position="258"/>
        <end position="327"/>
    </location>
</feature>
<dbReference type="Gene3D" id="3.30.450.20">
    <property type="entry name" value="PAS domain"/>
    <property type="match status" value="3"/>
</dbReference>
<proteinExistence type="predicted"/>
<keyword evidence="1 2" id="KW-0597">Phosphoprotein</keyword>
<dbReference type="PANTHER" id="PTHR43719">
    <property type="entry name" value="TWO-COMPONENT HISTIDINE KINASE"/>
    <property type="match status" value="1"/>
</dbReference>
<dbReference type="eggNOG" id="COG0784">
    <property type="taxonomic scope" value="Bacteria"/>
</dbReference>
<dbReference type="RefSeq" id="WP_012777986.1">
    <property type="nucleotide sequence ID" value="NC_012982.1"/>
</dbReference>
<evidence type="ECO:0000313" key="6">
    <source>
        <dbReference type="Proteomes" id="UP000002745"/>
    </source>
</evidence>
<gene>
    <name evidence="5" type="ordered locus">Hbal_0126</name>
</gene>
<dbReference type="InterPro" id="IPR001789">
    <property type="entry name" value="Sig_transdc_resp-reg_receiver"/>
</dbReference>
<dbReference type="EMBL" id="CP001678">
    <property type="protein sequence ID" value="ACT57828.1"/>
    <property type="molecule type" value="Genomic_DNA"/>
</dbReference>
<feature type="modified residue" description="4-aspartylphosphate" evidence="2">
    <location>
        <position position="806"/>
    </location>
</feature>
<dbReference type="STRING" id="582402.Hbal_0126"/>
<protein>
    <submittedName>
        <fullName evidence="5">Putative PAS/PAC sensor protein</fullName>
    </submittedName>
</protein>
<dbReference type="SUPFAM" id="SSF55785">
    <property type="entry name" value="PYP-like sensor domain (PAS domain)"/>
    <property type="match status" value="3"/>
</dbReference>
<dbReference type="GO" id="GO:0000160">
    <property type="term" value="P:phosphorelay signal transduction system"/>
    <property type="evidence" value="ECO:0007669"/>
    <property type="project" value="InterPro"/>
</dbReference>
<keyword evidence="6" id="KW-1185">Reference proteome</keyword>
<evidence type="ECO:0000256" key="2">
    <source>
        <dbReference type="PROSITE-ProRule" id="PRU00169"/>
    </source>
</evidence>
<dbReference type="InterPro" id="IPR011006">
    <property type="entry name" value="CheY-like_superfamily"/>
</dbReference>
<dbReference type="SMART" id="SM00091">
    <property type="entry name" value="PAS"/>
    <property type="match status" value="3"/>
</dbReference>
<dbReference type="Pfam" id="PF08447">
    <property type="entry name" value="PAS_3"/>
    <property type="match status" value="2"/>
</dbReference>
<dbReference type="eggNOG" id="COG5000">
    <property type="taxonomic scope" value="Bacteria"/>
</dbReference>
<dbReference type="PROSITE" id="PS50112">
    <property type="entry name" value="PAS"/>
    <property type="match status" value="1"/>
</dbReference>
<dbReference type="PROSITE" id="PS50110">
    <property type="entry name" value="RESPONSE_REGULATORY"/>
    <property type="match status" value="1"/>
</dbReference>
<dbReference type="eggNOG" id="COG2202">
    <property type="taxonomic scope" value="Bacteria"/>
</dbReference>
<evidence type="ECO:0000259" key="4">
    <source>
        <dbReference type="PROSITE" id="PS50112"/>
    </source>
</evidence>
<dbReference type="CDD" id="cd17546">
    <property type="entry name" value="REC_hyHK_CKI1_RcsC-like"/>
    <property type="match status" value="1"/>
</dbReference>
<dbReference type="SMART" id="SM00086">
    <property type="entry name" value="PAC"/>
    <property type="match status" value="3"/>
</dbReference>
<dbReference type="Pfam" id="PF00072">
    <property type="entry name" value="Response_reg"/>
    <property type="match status" value="1"/>
</dbReference>
<accession>C6XKZ9</accession>
<dbReference type="Gene3D" id="3.40.50.2300">
    <property type="match status" value="1"/>
</dbReference>
<dbReference type="NCBIfam" id="TIGR00229">
    <property type="entry name" value="sensory_box"/>
    <property type="match status" value="1"/>
</dbReference>
<dbReference type="KEGG" id="hba:Hbal_0126"/>
<dbReference type="HOGENOM" id="CLU_324110_0_0_5"/>
<evidence type="ECO:0000259" key="3">
    <source>
        <dbReference type="PROSITE" id="PS50110"/>
    </source>
</evidence>
<dbReference type="PANTHER" id="PTHR43719:SF28">
    <property type="entry name" value="PEROXIDE STRESS-ACTIVATED HISTIDINE KINASE MAK1-RELATED"/>
    <property type="match status" value="1"/>
</dbReference>
<reference evidence="6" key="1">
    <citation type="journal article" date="2011" name="J. Bacteriol.">
        <title>Genome sequences of eight morphologically diverse alphaproteobacteria.</title>
        <authorList>
            <consortium name="US DOE Joint Genome Institute"/>
            <person name="Brown P.J."/>
            <person name="Kysela D.T."/>
            <person name="Buechlein A."/>
            <person name="Hemmerich C."/>
            <person name="Brun Y.V."/>
        </authorList>
    </citation>
    <scope>NUCLEOTIDE SEQUENCE [LARGE SCALE GENOMIC DNA]</scope>
    <source>
        <strain evidence="6">ATCC 49814 / DSM 5838 / IFAM 1418</strain>
    </source>
</reference>
<dbReference type="Pfam" id="PF08448">
    <property type="entry name" value="PAS_4"/>
    <property type="match status" value="1"/>
</dbReference>
<organism evidence="5 6">
    <name type="scientific">Hirschia baltica (strain ATCC 49814 / DSM 5838 / IFAM 1418)</name>
    <dbReference type="NCBI Taxonomy" id="582402"/>
    <lineage>
        <taxon>Bacteria</taxon>
        <taxon>Pseudomonadati</taxon>
        <taxon>Pseudomonadota</taxon>
        <taxon>Alphaproteobacteria</taxon>
        <taxon>Hyphomonadales</taxon>
        <taxon>Hyphomonadaceae</taxon>
        <taxon>Hirschia</taxon>
    </lineage>
</organism>
<dbReference type="InterPro" id="IPR013655">
    <property type="entry name" value="PAS_fold_3"/>
</dbReference>
<dbReference type="OrthoDB" id="9816309at2"/>
<dbReference type="InterPro" id="IPR001610">
    <property type="entry name" value="PAC"/>
</dbReference>
<evidence type="ECO:0000313" key="5">
    <source>
        <dbReference type="EMBL" id="ACT57828.1"/>
    </source>
</evidence>
<dbReference type="InterPro" id="IPR000014">
    <property type="entry name" value="PAS"/>
</dbReference>
<dbReference type="AlphaFoldDB" id="C6XKZ9"/>
<dbReference type="SUPFAM" id="SSF52172">
    <property type="entry name" value="CheY-like"/>
    <property type="match status" value="1"/>
</dbReference>
<evidence type="ECO:0000256" key="1">
    <source>
        <dbReference type="ARBA" id="ARBA00022553"/>
    </source>
</evidence>
<dbReference type="InterPro" id="IPR013656">
    <property type="entry name" value="PAS_4"/>
</dbReference>
<dbReference type="SMART" id="SM00448">
    <property type="entry name" value="REC"/>
    <property type="match status" value="1"/>
</dbReference>
<dbReference type="InterPro" id="IPR050956">
    <property type="entry name" value="2C_system_His_kinase"/>
</dbReference>
<dbReference type="CDD" id="cd00130">
    <property type="entry name" value="PAS"/>
    <property type="match status" value="3"/>
</dbReference>
<dbReference type="Proteomes" id="UP000002745">
    <property type="component" value="Chromosome"/>
</dbReference>
<feature type="domain" description="Response regulatory" evidence="3">
    <location>
        <begin position="757"/>
        <end position="876"/>
    </location>
</feature>
<name>C6XKZ9_HIRBI</name>